<dbReference type="Gene3D" id="3.40.50.150">
    <property type="entry name" value="Vaccinia Virus protein VP39"/>
    <property type="match status" value="1"/>
</dbReference>
<dbReference type="InterPro" id="IPR036986">
    <property type="entry name" value="S4_RNA-bd_sf"/>
</dbReference>
<organism evidence="6 7">
    <name type="scientific">Sphingomicrobium sediminis</name>
    <dbReference type="NCBI Taxonomy" id="2950949"/>
    <lineage>
        <taxon>Bacteria</taxon>
        <taxon>Pseudomonadati</taxon>
        <taxon>Pseudomonadota</taxon>
        <taxon>Alphaproteobacteria</taxon>
        <taxon>Sphingomonadales</taxon>
        <taxon>Sphingomonadaceae</taxon>
        <taxon>Sphingomicrobium</taxon>
    </lineage>
</organism>
<dbReference type="CDD" id="cd02440">
    <property type="entry name" value="AdoMet_MTases"/>
    <property type="match status" value="1"/>
</dbReference>
<dbReference type="RefSeq" id="WP_252111879.1">
    <property type="nucleotide sequence ID" value="NZ_JAMSHT010000001.1"/>
</dbReference>
<dbReference type="PIRSF" id="PIRSF005578">
    <property type="entry name" value="TlyA"/>
    <property type="match status" value="1"/>
</dbReference>
<accession>A0A9X2EEQ1</accession>
<dbReference type="GO" id="GO:0032259">
    <property type="term" value="P:methylation"/>
    <property type="evidence" value="ECO:0007669"/>
    <property type="project" value="UniProtKB-KW"/>
</dbReference>
<dbReference type="SUPFAM" id="SSF53335">
    <property type="entry name" value="S-adenosyl-L-methionine-dependent methyltransferases"/>
    <property type="match status" value="1"/>
</dbReference>
<keyword evidence="6" id="KW-0489">Methyltransferase</keyword>
<dbReference type="GO" id="GO:0008168">
    <property type="term" value="F:methyltransferase activity"/>
    <property type="evidence" value="ECO:0007669"/>
    <property type="project" value="UniProtKB-KW"/>
</dbReference>
<dbReference type="Proteomes" id="UP001155128">
    <property type="component" value="Unassembled WGS sequence"/>
</dbReference>
<dbReference type="PANTHER" id="PTHR32319:SF0">
    <property type="entry name" value="BACTERIAL HEMOLYSIN-LIKE PROTEIN"/>
    <property type="match status" value="1"/>
</dbReference>
<dbReference type="InterPro" id="IPR004538">
    <property type="entry name" value="Hemolysin_A/TlyA"/>
</dbReference>
<gene>
    <name evidence="6" type="ORF">NDO55_01850</name>
</gene>
<comment type="similarity">
    <text evidence="2">Belongs to the TlyA family.</text>
</comment>
<dbReference type="Pfam" id="PF01479">
    <property type="entry name" value="S4"/>
    <property type="match status" value="1"/>
</dbReference>
<protein>
    <submittedName>
        <fullName evidence="6">TlyA family RNA methyltransferase</fullName>
    </submittedName>
</protein>
<dbReference type="InterPro" id="IPR002877">
    <property type="entry name" value="RNA_MeTrfase_FtsJ_dom"/>
</dbReference>
<dbReference type="NCBIfam" id="TIGR00478">
    <property type="entry name" value="tly"/>
    <property type="match status" value="1"/>
</dbReference>
<dbReference type="Gene3D" id="3.10.290.10">
    <property type="entry name" value="RNA-binding S4 domain"/>
    <property type="match status" value="1"/>
</dbReference>
<evidence type="ECO:0000256" key="3">
    <source>
        <dbReference type="PROSITE-ProRule" id="PRU00182"/>
    </source>
</evidence>
<dbReference type="SUPFAM" id="SSF55174">
    <property type="entry name" value="Alpha-L RNA-binding motif"/>
    <property type="match status" value="1"/>
</dbReference>
<name>A0A9X2EEQ1_9SPHN</name>
<dbReference type="InterPro" id="IPR029063">
    <property type="entry name" value="SAM-dependent_MTases_sf"/>
</dbReference>
<sequence>MAKNIRADLLLVERGLAETRSKAQALILSGNVFSAERRVEKAGQPMKLDAPLEVRGKEHPWVSRGGMKLDHGLDHFGFDVTGMTGLDVGSSTGGFTDVLLTRGAAKVFAVDVGTNQLAWKLRNDERVIVHEQTNARHLNADIVTEAPDIVVCDASFIALHKVLDAALGLAKDGAKLVALVKPQFEAGREEVGKGGVVRDPQVHQRVCNEAAEWVRSKGWRVLGVETSPITGPEGNVEFLLGAIKGEE</sequence>
<evidence type="ECO:0000256" key="2">
    <source>
        <dbReference type="ARBA" id="ARBA00029460"/>
    </source>
</evidence>
<feature type="domain" description="RNA-binding S4" evidence="4">
    <location>
        <begin position="6"/>
        <end position="45"/>
    </location>
</feature>
<comment type="caution">
    <text evidence="6">The sequence shown here is derived from an EMBL/GenBank/DDBJ whole genome shotgun (WGS) entry which is preliminary data.</text>
</comment>
<proteinExistence type="inferred from homology"/>
<keyword evidence="1 3" id="KW-0694">RNA-binding</keyword>
<dbReference type="AlphaFoldDB" id="A0A9X2EEQ1"/>
<dbReference type="InterPro" id="IPR047048">
    <property type="entry name" value="TlyA"/>
</dbReference>
<dbReference type="PROSITE" id="PS50889">
    <property type="entry name" value="S4"/>
    <property type="match status" value="1"/>
</dbReference>
<dbReference type="PANTHER" id="PTHR32319">
    <property type="entry name" value="BACTERIAL HEMOLYSIN-LIKE PROTEIN"/>
    <property type="match status" value="1"/>
</dbReference>
<reference evidence="6" key="1">
    <citation type="submission" date="2022-06" db="EMBL/GenBank/DDBJ databases">
        <title>Sphingomicrobium sedimins sp. nov., a marine bacterium isolated from tidal flat.</title>
        <authorList>
            <person name="Kim C.-H."/>
            <person name="Yoo Y."/>
            <person name="Kim J.-J."/>
        </authorList>
    </citation>
    <scope>NUCLEOTIDE SEQUENCE</scope>
    <source>
        <strain evidence="6">GRR-S6-50</strain>
    </source>
</reference>
<evidence type="ECO:0000259" key="5">
    <source>
        <dbReference type="Pfam" id="PF01728"/>
    </source>
</evidence>
<keyword evidence="6" id="KW-0808">Transferase</keyword>
<dbReference type="GO" id="GO:0003723">
    <property type="term" value="F:RNA binding"/>
    <property type="evidence" value="ECO:0007669"/>
    <property type="project" value="UniProtKB-KW"/>
</dbReference>
<evidence type="ECO:0000259" key="4">
    <source>
        <dbReference type="Pfam" id="PF01479"/>
    </source>
</evidence>
<dbReference type="EMBL" id="JAMSHT010000001">
    <property type="protein sequence ID" value="MCM8556563.1"/>
    <property type="molecule type" value="Genomic_DNA"/>
</dbReference>
<evidence type="ECO:0000313" key="6">
    <source>
        <dbReference type="EMBL" id="MCM8556563.1"/>
    </source>
</evidence>
<feature type="domain" description="Ribosomal RNA methyltransferase FtsJ" evidence="5">
    <location>
        <begin position="61"/>
        <end position="242"/>
    </location>
</feature>
<dbReference type="InterPro" id="IPR002942">
    <property type="entry name" value="S4_RNA-bd"/>
</dbReference>
<dbReference type="Pfam" id="PF01728">
    <property type="entry name" value="FtsJ"/>
    <property type="match status" value="1"/>
</dbReference>
<evidence type="ECO:0000313" key="7">
    <source>
        <dbReference type="Proteomes" id="UP001155128"/>
    </source>
</evidence>
<evidence type="ECO:0000256" key="1">
    <source>
        <dbReference type="ARBA" id="ARBA00022884"/>
    </source>
</evidence>
<keyword evidence="7" id="KW-1185">Reference proteome</keyword>